<evidence type="ECO:0000256" key="5">
    <source>
        <dbReference type="ARBA" id="ARBA00022989"/>
    </source>
</evidence>
<evidence type="ECO:0000256" key="6">
    <source>
        <dbReference type="ARBA" id="ARBA00023136"/>
    </source>
</evidence>
<evidence type="ECO:0000256" key="7">
    <source>
        <dbReference type="SAM" id="Phobius"/>
    </source>
</evidence>
<sequence length="290" mass="32548">MNYFLYIILFVLGLAVGSFINVISLRYQSGRRLLDKKVIDGRSHCPICFKTLIWYELIPIFSFFLQRGKCRSCGHKISLQYPLVEILSGLIFVLVPIKILTITQLPNYQLLIILIWLLVFVFLLLLSIIDLRHSIIPNQINLTLGILGLILLIIKSAGQWSIVNGQQSFLGHYAVIFGLRENIWINYSVAALLGMAIFGVIILLSRGKAMGLGDFKLVAALGLIFGWPDILMVIFLAFIIGALVSIVFLIRKKKKMKDAIPFGPFLAIGAALTFFFGYQVIGGYFKLFGL</sequence>
<dbReference type="AlphaFoldDB" id="A0A1J4Y5B5"/>
<evidence type="ECO:0000313" key="11">
    <source>
        <dbReference type="Proteomes" id="UP000182693"/>
    </source>
</evidence>
<keyword evidence="6 7" id="KW-0472">Membrane</keyword>
<dbReference type="GO" id="GO:0006465">
    <property type="term" value="P:signal peptide processing"/>
    <property type="evidence" value="ECO:0007669"/>
    <property type="project" value="TreeGrafter"/>
</dbReference>
<evidence type="ECO:0000259" key="9">
    <source>
        <dbReference type="Pfam" id="PF06750"/>
    </source>
</evidence>
<keyword evidence="5 7" id="KW-1133">Transmembrane helix</keyword>
<accession>A0A1J4Y5B5</accession>
<evidence type="ECO:0000256" key="3">
    <source>
        <dbReference type="ARBA" id="ARBA00022475"/>
    </source>
</evidence>
<evidence type="ECO:0000313" key="10">
    <source>
        <dbReference type="EMBL" id="OIO65933.1"/>
    </source>
</evidence>
<feature type="transmembrane region" description="Helical" evidence="7">
    <location>
        <begin position="108"/>
        <end position="129"/>
    </location>
</feature>
<dbReference type="InterPro" id="IPR050882">
    <property type="entry name" value="Prepilin_peptidase/N-MTase"/>
</dbReference>
<evidence type="ECO:0000256" key="2">
    <source>
        <dbReference type="ARBA" id="ARBA00005801"/>
    </source>
</evidence>
<comment type="similarity">
    <text evidence="2">Belongs to the peptidase A24 family.</text>
</comment>
<dbReference type="GO" id="GO:0005886">
    <property type="term" value="C:plasma membrane"/>
    <property type="evidence" value="ECO:0007669"/>
    <property type="project" value="UniProtKB-SubCell"/>
</dbReference>
<evidence type="ECO:0000256" key="4">
    <source>
        <dbReference type="ARBA" id="ARBA00022692"/>
    </source>
</evidence>
<evidence type="ECO:0008006" key="12">
    <source>
        <dbReference type="Google" id="ProtNLM"/>
    </source>
</evidence>
<evidence type="ECO:0000256" key="1">
    <source>
        <dbReference type="ARBA" id="ARBA00004651"/>
    </source>
</evidence>
<feature type="transmembrane region" description="Helical" evidence="7">
    <location>
        <begin position="183"/>
        <end position="204"/>
    </location>
</feature>
<dbReference type="InterPro" id="IPR010627">
    <property type="entry name" value="Prepilin_pept_A24_N"/>
</dbReference>
<dbReference type="STRING" id="1805425.AUJ30_00010"/>
<feature type="transmembrane region" description="Helical" evidence="7">
    <location>
        <begin position="141"/>
        <end position="163"/>
    </location>
</feature>
<feature type="domain" description="Prepilin peptidase A24 N-terminal" evidence="9">
    <location>
        <begin position="11"/>
        <end position="97"/>
    </location>
</feature>
<dbReference type="GO" id="GO:0004190">
    <property type="term" value="F:aspartic-type endopeptidase activity"/>
    <property type="evidence" value="ECO:0007669"/>
    <property type="project" value="InterPro"/>
</dbReference>
<keyword evidence="4 7" id="KW-0812">Transmembrane</keyword>
<gene>
    <name evidence="10" type="ORF">AUJ30_00010</name>
</gene>
<keyword evidence="3" id="KW-1003">Cell membrane</keyword>
<name>A0A1J4Y5B5_9BACT</name>
<feature type="transmembrane region" description="Helical" evidence="7">
    <location>
        <begin position="233"/>
        <end position="250"/>
    </location>
</feature>
<dbReference type="Gene3D" id="1.20.120.1220">
    <property type="match status" value="1"/>
</dbReference>
<dbReference type="Pfam" id="PF06750">
    <property type="entry name" value="A24_N_bact"/>
    <property type="match status" value="1"/>
</dbReference>
<feature type="transmembrane region" description="Helical" evidence="7">
    <location>
        <begin position="81"/>
        <end position="102"/>
    </location>
</feature>
<dbReference type="Pfam" id="PF01478">
    <property type="entry name" value="Peptidase_A24"/>
    <property type="match status" value="1"/>
</dbReference>
<dbReference type="InterPro" id="IPR000045">
    <property type="entry name" value="Prepilin_IV_endopep_pep"/>
</dbReference>
<dbReference type="Proteomes" id="UP000182693">
    <property type="component" value="Unassembled WGS sequence"/>
</dbReference>
<dbReference type="PANTHER" id="PTHR30487">
    <property type="entry name" value="TYPE 4 PREPILIN-LIKE PROTEINS LEADER PEPTIDE-PROCESSING ENZYME"/>
    <property type="match status" value="1"/>
</dbReference>
<evidence type="ECO:0000259" key="8">
    <source>
        <dbReference type="Pfam" id="PF01478"/>
    </source>
</evidence>
<comment type="subcellular location">
    <subcellularLocation>
        <location evidence="1">Cell membrane</location>
        <topology evidence="1">Multi-pass membrane protein</topology>
    </subcellularLocation>
</comment>
<feature type="domain" description="Prepilin type IV endopeptidase peptidase" evidence="8">
    <location>
        <begin position="117"/>
        <end position="246"/>
    </location>
</feature>
<dbReference type="EMBL" id="MNWX01000001">
    <property type="protein sequence ID" value="OIO65933.1"/>
    <property type="molecule type" value="Genomic_DNA"/>
</dbReference>
<organism evidence="10 11">
    <name type="scientific">Candidatus Wolfebacteria bacterium CG1_02_39_135</name>
    <dbReference type="NCBI Taxonomy" id="1805425"/>
    <lineage>
        <taxon>Bacteria</taxon>
        <taxon>Candidatus Wolfeibacteriota</taxon>
    </lineage>
</organism>
<protein>
    <recommendedName>
        <fullName evidence="12">Prepilin peptidase</fullName>
    </recommendedName>
</protein>
<proteinExistence type="inferred from homology"/>
<feature type="transmembrane region" description="Helical" evidence="7">
    <location>
        <begin position="6"/>
        <end position="27"/>
    </location>
</feature>
<comment type="caution">
    <text evidence="10">The sequence shown here is derived from an EMBL/GenBank/DDBJ whole genome shotgun (WGS) entry which is preliminary data.</text>
</comment>
<reference evidence="10 11" key="1">
    <citation type="journal article" date="2016" name="Environ. Microbiol.">
        <title>Genomic resolution of a cold subsurface aquifer community provides metabolic insights for novel microbes adapted to high CO concentrations.</title>
        <authorList>
            <person name="Probst A.J."/>
            <person name="Castelle C.J."/>
            <person name="Singh A."/>
            <person name="Brown C.T."/>
            <person name="Anantharaman K."/>
            <person name="Sharon I."/>
            <person name="Hug L.A."/>
            <person name="Burstein D."/>
            <person name="Emerson J.B."/>
            <person name="Thomas B.C."/>
            <person name="Banfield J.F."/>
        </authorList>
    </citation>
    <scope>NUCLEOTIDE SEQUENCE [LARGE SCALE GENOMIC DNA]</scope>
    <source>
        <strain evidence="10">CG1_02_39_135</strain>
    </source>
</reference>
<feature type="transmembrane region" description="Helical" evidence="7">
    <location>
        <begin position="262"/>
        <end position="281"/>
    </location>
</feature>
<dbReference type="PANTHER" id="PTHR30487:SF0">
    <property type="entry name" value="PREPILIN LEADER PEPTIDASE_N-METHYLTRANSFERASE-RELATED"/>
    <property type="match status" value="1"/>
</dbReference>